<dbReference type="Pfam" id="PF01381">
    <property type="entry name" value="HTH_3"/>
    <property type="match status" value="1"/>
</dbReference>
<accession>A0A5S3XUJ9</accession>
<name>A0A5S3XUJ9_9GAMM</name>
<dbReference type="SMART" id="SM00530">
    <property type="entry name" value="HTH_XRE"/>
    <property type="match status" value="1"/>
</dbReference>
<reference evidence="3" key="3">
    <citation type="submission" date="2019-09" db="EMBL/GenBank/DDBJ databases">
        <title>Co-occurence of chitin degradation, pigmentation and bioactivity in marine Pseudoalteromonas.</title>
        <authorList>
            <person name="Sonnenschein E.C."/>
            <person name="Bech P.K."/>
        </authorList>
    </citation>
    <scope>NUCLEOTIDE SEQUENCE</scope>
    <source>
        <strain evidence="3">S2231</strain>
    </source>
</reference>
<evidence type="ECO:0000313" key="5">
    <source>
        <dbReference type="Proteomes" id="UP000307706"/>
    </source>
</evidence>
<reference evidence="4 5" key="2">
    <citation type="submission" date="2019-06" db="EMBL/GenBank/DDBJ databases">
        <title>Co-occurence of chitin degradation, pigmentation and bioactivity in marine Pseudoalteromonas.</title>
        <authorList>
            <person name="Sonnenschein E.C."/>
            <person name="Bech P.K."/>
        </authorList>
    </citation>
    <scope>NUCLEOTIDE SEQUENCE [LARGE SCALE GENOMIC DNA]</scope>
    <source>
        <strain evidence="5">S2231</strain>
        <strain evidence="2 4">S2233</strain>
    </source>
</reference>
<evidence type="ECO:0000313" key="3">
    <source>
        <dbReference type="EMBL" id="TMP61408.1"/>
    </source>
</evidence>
<dbReference type="GO" id="GO:0003677">
    <property type="term" value="F:DNA binding"/>
    <property type="evidence" value="ECO:0007669"/>
    <property type="project" value="InterPro"/>
</dbReference>
<protein>
    <submittedName>
        <fullName evidence="3">XRE family transcriptional regulator</fullName>
    </submittedName>
</protein>
<organism evidence="3 5">
    <name type="scientific">Pseudoalteromonas citrea</name>
    <dbReference type="NCBI Taxonomy" id="43655"/>
    <lineage>
        <taxon>Bacteria</taxon>
        <taxon>Pseudomonadati</taxon>
        <taxon>Pseudomonadota</taxon>
        <taxon>Gammaproteobacteria</taxon>
        <taxon>Alteromonadales</taxon>
        <taxon>Pseudoalteromonadaceae</taxon>
        <taxon>Pseudoalteromonas</taxon>
    </lineage>
</organism>
<comment type="caution">
    <text evidence="3">The sequence shown here is derived from an EMBL/GenBank/DDBJ whole genome shotgun (WGS) entry which is preliminary data.</text>
</comment>
<dbReference type="EMBL" id="PNCL01000016">
    <property type="protein sequence ID" value="TMP61408.1"/>
    <property type="molecule type" value="Genomic_DNA"/>
</dbReference>
<dbReference type="InterPro" id="IPR010982">
    <property type="entry name" value="Lambda_DNA-bd_dom_sf"/>
</dbReference>
<reference evidence="4 5" key="1">
    <citation type="submission" date="2017-12" db="EMBL/GenBank/DDBJ databases">
        <authorList>
            <person name="Paulsen S."/>
            <person name="Gram L.K."/>
        </authorList>
    </citation>
    <scope>NUCLEOTIDE SEQUENCE [LARGE SCALE GENOMIC DNA]</scope>
    <source>
        <strain evidence="3 5">S2231</strain>
        <strain evidence="2 4">S2233</strain>
    </source>
</reference>
<dbReference type="CDD" id="cd00093">
    <property type="entry name" value="HTH_XRE"/>
    <property type="match status" value="1"/>
</dbReference>
<proteinExistence type="predicted"/>
<dbReference type="OrthoDB" id="6314593at2"/>
<evidence type="ECO:0000313" key="4">
    <source>
        <dbReference type="Proteomes" id="UP000305730"/>
    </source>
</evidence>
<evidence type="ECO:0000313" key="2">
    <source>
        <dbReference type="EMBL" id="TMP45211.1"/>
    </source>
</evidence>
<gene>
    <name evidence="3" type="ORF">CWB96_03735</name>
    <name evidence="2" type="ORF">CWB97_05275</name>
</gene>
<dbReference type="Proteomes" id="UP000305730">
    <property type="component" value="Unassembled WGS sequence"/>
</dbReference>
<dbReference type="RefSeq" id="WP_119861579.1">
    <property type="nucleotide sequence ID" value="NZ_PNCK01000018.1"/>
</dbReference>
<dbReference type="PROSITE" id="PS50943">
    <property type="entry name" value="HTH_CROC1"/>
    <property type="match status" value="1"/>
</dbReference>
<dbReference type="EMBL" id="PNCK01000018">
    <property type="protein sequence ID" value="TMP45211.1"/>
    <property type="molecule type" value="Genomic_DNA"/>
</dbReference>
<evidence type="ECO:0000259" key="1">
    <source>
        <dbReference type="PROSITE" id="PS50943"/>
    </source>
</evidence>
<sequence>MKHNTSRRKIQIDRFKNEMQKAMRSLRKKHGLTQKQLGVILHVDQATISNFESGKTIMSVTQVYEMMLIFGSDFANPVMSELFDNNVIINTKTANAALVA</sequence>
<feature type="domain" description="HTH cro/C1-type" evidence="1">
    <location>
        <begin position="23"/>
        <end position="77"/>
    </location>
</feature>
<dbReference type="Proteomes" id="UP000307706">
    <property type="component" value="Unassembled WGS sequence"/>
</dbReference>
<dbReference type="SUPFAM" id="SSF47413">
    <property type="entry name" value="lambda repressor-like DNA-binding domains"/>
    <property type="match status" value="1"/>
</dbReference>
<dbReference type="InterPro" id="IPR001387">
    <property type="entry name" value="Cro/C1-type_HTH"/>
</dbReference>
<dbReference type="AlphaFoldDB" id="A0A5S3XUJ9"/>
<dbReference type="Gene3D" id="1.10.260.40">
    <property type="entry name" value="lambda repressor-like DNA-binding domains"/>
    <property type="match status" value="1"/>
</dbReference>
<keyword evidence="4" id="KW-1185">Reference proteome</keyword>